<keyword evidence="1 3" id="KW-0694">RNA-binding</keyword>
<keyword evidence="6" id="KW-0489">Methyltransferase</keyword>
<dbReference type="Pfam" id="PF01479">
    <property type="entry name" value="S4"/>
    <property type="match status" value="1"/>
</dbReference>
<evidence type="ECO:0000256" key="4">
    <source>
        <dbReference type="SAM" id="MobiDB-lite"/>
    </source>
</evidence>
<dbReference type="PANTHER" id="PTHR32319">
    <property type="entry name" value="BACTERIAL HEMOLYSIN-LIKE PROTEIN"/>
    <property type="match status" value="1"/>
</dbReference>
<keyword evidence="7" id="KW-1185">Reference proteome</keyword>
<dbReference type="InterPro" id="IPR002877">
    <property type="entry name" value="RNA_MeTrfase_FtsJ_dom"/>
</dbReference>
<evidence type="ECO:0000256" key="1">
    <source>
        <dbReference type="ARBA" id="ARBA00022884"/>
    </source>
</evidence>
<comment type="caution">
    <text evidence="6">The sequence shown here is derived from an EMBL/GenBank/DDBJ whole genome shotgun (WGS) entry which is preliminary data.</text>
</comment>
<dbReference type="PANTHER" id="PTHR32319:SF0">
    <property type="entry name" value="BACTERIAL HEMOLYSIN-LIKE PROTEIN"/>
    <property type="match status" value="1"/>
</dbReference>
<protein>
    <submittedName>
        <fullName evidence="6">TlyA family RNA methyltransferase</fullName>
    </submittedName>
</protein>
<dbReference type="EMBL" id="REFW01000003">
    <property type="protein sequence ID" value="RMB59009.1"/>
    <property type="molecule type" value="Genomic_DNA"/>
</dbReference>
<evidence type="ECO:0000313" key="7">
    <source>
        <dbReference type="Proteomes" id="UP000275256"/>
    </source>
</evidence>
<dbReference type="PROSITE" id="PS50889">
    <property type="entry name" value="S4"/>
    <property type="match status" value="1"/>
</dbReference>
<sequence>MPCWTVSTFSADREDTSDHGHALTDAGRTRRGAAAAGRARCHGLRRWHHRAARGRTVPAPRRGTAGALGRAAEVLRHPAARDPRRCQPTVRLDLALVSRGLARSRNHAATLIRTGRVSVDGAAVTRASRLVTDQSVIHADADRWVSRAALKLLGALEESGTPVGARVLDAGASTGGFTQVCLERGAERVYAIDVGHDQLVPELRSDPRVVVREGLNLRNLVLDDVDGEPVDLVVGDVSFISLTLVLEPLLSVLAPGGSALLLVKPQFEVGRHLLGGGGVVRDPALRQAAVDAVVDAAMTLGWACDWWAESILPGTSGNVEFFVRLTG</sequence>
<dbReference type="InterPro" id="IPR036986">
    <property type="entry name" value="S4_RNA-bd_sf"/>
</dbReference>
<name>A0A3M0GD01_9ACTN</name>
<organism evidence="6 7">
    <name type="scientific">Tessaracoccus antarcticus</name>
    <dbReference type="NCBI Taxonomy" id="2479848"/>
    <lineage>
        <taxon>Bacteria</taxon>
        <taxon>Bacillati</taxon>
        <taxon>Actinomycetota</taxon>
        <taxon>Actinomycetes</taxon>
        <taxon>Propionibacteriales</taxon>
        <taxon>Propionibacteriaceae</taxon>
        <taxon>Tessaracoccus</taxon>
    </lineage>
</organism>
<dbReference type="Pfam" id="PF01728">
    <property type="entry name" value="FtsJ"/>
    <property type="match status" value="1"/>
</dbReference>
<proteinExistence type="inferred from homology"/>
<evidence type="ECO:0000256" key="2">
    <source>
        <dbReference type="ARBA" id="ARBA00029460"/>
    </source>
</evidence>
<dbReference type="SUPFAM" id="SSF53335">
    <property type="entry name" value="S-adenosyl-L-methionine-dependent methyltransferases"/>
    <property type="match status" value="1"/>
</dbReference>
<comment type="similarity">
    <text evidence="2">Belongs to the TlyA family.</text>
</comment>
<dbReference type="Proteomes" id="UP000275256">
    <property type="component" value="Unassembled WGS sequence"/>
</dbReference>
<dbReference type="GO" id="GO:0003723">
    <property type="term" value="F:RNA binding"/>
    <property type="evidence" value="ECO:0007669"/>
    <property type="project" value="UniProtKB-KW"/>
</dbReference>
<accession>A0A3M0GD01</accession>
<dbReference type="GO" id="GO:0032259">
    <property type="term" value="P:methylation"/>
    <property type="evidence" value="ECO:0007669"/>
    <property type="project" value="UniProtKB-KW"/>
</dbReference>
<dbReference type="CDD" id="cd00165">
    <property type="entry name" value="S4"/>
    <property type="match status" value="1"/>
</dbReference>
<dbReference type="AlphaFoldDB" id="A0A3M0GD01"/>
<dbReference type="SUPFAM" id="SSF55174">
    <property type="entry name" value="Alpha-L RNA-binding motif"/>
    <property type="match status" value="1"/>
</dbReference>
<gene>
    <name evidence="6" type="ORF">EAX62_13025</name>
</gene>
<feature type="compositionally biased region" description="Polar residues" evidence="4">
    <location>
        <begin position="1"/>
        <end position="10"/>
    </location>
</feature>
<dbReference type="CDD" id="cd02440">
    <property type="entry name" value="AdoMet_MTases"/>
    <property type="match status" value="1"/>
</dbReference>
<reference evidence="6 7" key="1">
    <citation type="submission" date="2018-10" db="EMBL/GenBank/DDBJ databases">
        <title>Tessaracoccus antarcticuss sp. nov., isolated from sediment.</title>
        <authorList>
            <person name="Zhou L.Y."/>
            <person name="Du Z.J."/>
        </authorList>
    </citation>
    <scope>NUCLEOTIDE SEQUENCE [LARGE SCALE GENOMIC DNA]</scope>
    <source>
        <strain evidence="6 7">JDX10</strain>
    </source>
</reference>
<evidence type="ECO:0000259" key="5">
    <source>
        <dbReference type="SMART" id="SM00363"/>
    </source>
</evidence>
<feature type="compositionally biased region" description="Basic and acidic residues" evidence="4">
    <location>
        <begin position="11"/>
        <end position="22"/>
    </location>
</feature>
<dbReference type="SMART" id="SM00363">
    <property type="entry name" value="S4"/>
    <property type="match status" value="1"/>
</dbReference>
<dbReference type="Gene3D" id="3.40.50.150">
    <property type="entry name" value="Vaccinia Virus protein VP39"/>
    <property type="match status" value="1"/>
</dbReference>
<evidence type="ECO:0000256" key="3">
    <source>
        <dbReference type="PROSITE-ProRule" id="PRU00182"/>
    </source>
</evidence>
<feature type="domain" description="RNA-binding S4" evidence="5">
    <location>
        <begin position="90"/>
        <end position="150"/>
    </location>
</feature>
<evidence type="ECO:0000313" key="6">
    <source>
        <dbReference type="EMBL" id="RMB59009.1"/>
    </source>
</evidence>
<dbReference type="InterPro" id="IPR047048">
    <property type="entry name" value="TlyA"/>
</dbReference>
<keyword evidence="6" id="KW-0808">Transferase</keyword>
<dbReference type="GO" id="GO:0008168">
    <property type="term" value="F:methyltransferase activity"/>
    <property type="evidence" value="ECO:0007669"/>
    <property type="project" value="UniProtKB-KW"/>
</dbReference>
<dbReference type="Gene3D" id="3.10.290.10">
    <property type="entry name" value="RNA-binding S4 domain"/>
    <property type="match status" value="1"/>
</dbReference>
<dbReference type="InterPro" id="IPR002942">
    <property type="entry name" value="S4_RNA-bd"/>
</dbReference>
<dbReference type="InterPro" id="IPR029063">
    <property type="entry name" value="SAM-dependent_MTases_sf"/>
</dbReference>
<dbReference type="OrthoDB" id="9784736at2"/>
<feature type="region of interest" description="Disordered" evidence="4">
    <location>
        <begin position="1"/>
        <end position="34"/>
    </location>
</feature>